<name>W4JTA9_HETIT</name>
<dbReference type="HOGENOM" id="CLU_1269550_0_0_1"/>
<gene>
    <name evidence="1" type="ORF">HETIRDRAFT_436435</name>
</gene>
<dbReference type="KEGG" id="hir:HETIRDRAFT_436435"/>
<keyword evidence="2" id="KW-1185">Reference proteome</keyword>
<dbReference type="PANTHER" id="PTHR33488">
    <property type="entry name" value="ZGC:162509"/>
    <property type="match status" value="1"/>
</dbReference>
<accession>W4JTA9</accession>
<dbReference type="EMBL" id="KI925464">
    <property type="protein sequence ID" value="ETW76330.1"/>
    <property type="molecule type" value="Genomic_DNA"/>
</dbReference>
<organism evidence="1 2">
    <name type="scientific">Heterobasidion irregulare (strain TC 32-1)</name>
    <dbReference type="NCBI Taxonomy" id="747525"/>
    <lineage>
        <taxon>Eukaryota</taxon>
        <taxon>Fungi</taxon>
        <taxon>Dikarya</taxon>
        <taxon>Basidiomycota</taxon>
        <taxon>Agaricomycotina</taxon>
        <taxon>Agaricomycetes</taxon>
        <taxon>Russulales</taxon>
        <taxon>Bondarzewiaceae</taxon>
        <taxon>Heterobasidion</taxon>
        <taxon>Heterobasidion annosum species complex</taxon>
    </lineage>
</organism>
<dbReference type="OrthoDB" id="5406275at2759"/>
<dbReference type="Proteomes" id="UP000030671">
    <property type="component" value="Unassembled WGS sequence"/>
</dbReference>
<dbReference type="RefSeq" id="XP_009551252.1">
    <property type="nucleotide sequence ID" value="XM_009552957.1"/>
</dbReference>
<dbReference type="AlphaFoldDB" id="W4JTA9"/>
<dbReference type="GeneID" id="20674890"/>
<reference evidence="1 2" key="1">
    <citation type="journal article" date="2012" name="New Phytol.">
        <title>Insight into trade-off between wood decay and parasitism from the genome of a fungal forest pathogen.</title>
        <authorList>
            <person name="Olson A."/>
            <person name="Aerts A."/>
            <person name="Asiegbu F."/>
            <person name="Belbahri L."/>
            <person name="Bouzid O."/>
            <person name="Broberg A."/>
            <person name="Canback B."/>
            <person name="Coutinho P.M."/>
            <person name="Cullen D."/>
            <person name="Dalman K."/>
            <person name="Deflorio G."/>
            <person name="van Diepen L.T."/>
            <person name="Dunand C."/>
            <person name="Duplessis S."/>
            <person name="Durling M."/>
            <person name="Gonthier P."/>
            <person name="Grimwood J."/>
            <person name="Fossdal C.G."/>
            <person name="Hansson D."/>
            <person name="Henrissat B."/>
            <person name="Hietala A."/>
            <person name="Himmelstrand K."/>
            <person name="Hoffmeister D."/>
            <person name="Hogberg N."/>
            <person name="James T.Y."/>
            <person name="Karlsson M."/>
            <person name="Kohler A."/>
            <person name="Kues U."/>
            <person name="Lee Y.H."/>
            <person name="Lin Y.C."/>
            <person name="Lind M."/>
            <person name="Lindquist E."/>
            <person name="Lombard V."/>
            <person name="Lucas S."/>
            <person name="Lunden K."/>
            <person name="Morin E."/>
            <person name="Murat C."/>
            <person name="Park J."/>
            <person name="Raffaello T."/>
            <person name="Rouze P."/>
            <person name="Salamov A."/>
            <person name="Schmutz J."/>
            <person name="Solheim H."/>
            <person name="Stahlberg J."/>
            <person name="Velez H."/>
            <person name="de Vries R.P."/>
            <person name="Wiebenga A."/>
            <person name="Woodward S."/>
            <person name="Yakovlev I."/>
            <person name="Garbelotto M."/>
            <person name="Martin F."/>
            <person name="Grigoriev I.V."/>
            <person name="Stenlid J."/>
        </authorList>
    </citation>
    <scope>NUCLEOTIDE SEQUENCE [LARGE SCALE GENOMIC DNA]</scope>
    <source>
        <strain evidence="1 2">TC 32-1</strain>
    </source>
</reference>
<dbReference type="InParanoid" id="W4JTA9"/>
<dbReference type="eggNOG" id="ENOG502SU9P">
    <property type="taxonomic scope" value="Eukaryota"/>
</dbReference>
<feature type="non-terminal residue" evidence="1">
    <location>
        <position position="218"/>
    </location>
</feature>
<dbReference type="STRING" id="747525.W4JTA9"/>
<proteinExistence type="predicted"/>
<dbReference type="PANTHER" id="PTHR33488:SF2">
    <property type="entry name" value="EARLY ENDOSOME ANTIGEN 1-LIKE"/>
    <property type="match status" value="1"/>
</dbReference>
<evidence type="ECO:0000313" key="2">
    <source>
        <dbReference type="Proteomes" id="UP000030671"/>
    </source>
</evidence>
<protein>
    <submittedName>
        <fullName evidence="1">Uncharacterized protein</fullName>
    </submittedName>
</protein>
<evidence type="ECO:0000313" key="1">
    <source>
        <dbReference type="EMBL" id="ETW76330.1"/>
    </source>
</evidence>
<sequence>MAGNSSTLQQYRSSIAAVSSGKEANEEAWMTMWCSSNWAELLQPAPLSISLLGSVLCIASGTDDFSLQTPPSEGGSPLTWKYVKHPDSFKTCLMQMVGDGYIAFETAHTKMQTIQALSEQMPDVIRNLVTVLATGTQVEVEAFFKTGLNDLGSLARKCEDAANACVTGFDDLSNLSQELSVACTYRAGTAEQAIVANDMHLKVLAEEKRRREEELIVT</sequence>